<dbReference type="Proteomes" id="UP000681722">
    <property type="component" value="Unassembled WGS sequence"/>
</dbReference>
<feature type="transmembrane region" description="Helical" evidence="5">
    <location>
        <begin position="240"/>
        <end position="261"/>
    </location>
</feature>
<evidence type="ECO:0000256" key="4">
    <source>
        <dbReference type="ARBA" id="ARBA00023136"/>
    </source>
</evidence>
<evidence type="ECO:0000256" key="1">
    <source>
        <dbReference type="ARBA" id="ARBA00004141"/>
    </source>
</evidence>
<dbReference type="GO" id="GO:0006882">
    <property type="term" value="P:intracellular zinc ion homeostasis"/>
    <property type="evidence" value="ECO:0007669"/>
    <property type="project" value="TreeGrafter"/>
</dbReference>
<dbReference type="Proteomes" id="UP000663829">
    <property type="component" value="Unassembled WGS sequence"/>
</dbReference>
<dbReference type="GO" id="GO:0005385">
    <property type="term" value="F:zinc ion transmembrane transporter activity"/>
    <property type="evidence" value="ECO:0007669"/>
    <property type="project" value="TreeGrafter"/>
</dbReference>
<keyword evidence="4 5" id="KW-0472">Membrane</keyword>
<comment type="caution">
    <text evidence="6">The sequence shown here is derived from an EMBL/GenBank/DDBJ whole genome shotgun (WGS) entry which is preliminary data.</text>
</comment>
<dbReference type="InterPro" id="IPR003689">
    <property type="entry name" value="ZIP"/>
</dbReference>
<evidence type="ECO:0000313" key="7">
    <source>
        <dbReference type="EMBL" id="CAF3867526.1"/>
    </source>
</evidence>
<reference evidence="6" key="1">
    <citation type="submission" date="2021-02" db="EMBL/GenBank/DDBJ databases">
        <authorList>
            <person name="Nowell W R."/>
        </authorList>
    </citation>
    <scope>NUCLEOTIDE SEQUENCE</scope>
</reference>
<feature type="transmembrane region" description="Helical" evidence="5">
    <location>
        <begin position="35"/>
        <end position="55"/>
    </location>
</feature>
<evidence type="ECO:0000313" key="8">
    <source>
        <dbReference type="Proteomes" id="UP000663829"/>
    </source>
</evidence>
<accession>A0A814PEW7</accession>
<dbReference type="PANTHER" id="PTHR16950:SF16">
    <property type="entry name" value="ZINC TRANSPORTER ZIP13"/>
    <property type="match status" value="1"/>
</dbReference>
<dbReference type="Pfam" id="PF02535">
    <property type="entry name" value="Zip"/>
    <property type="match status" value="1"/>
</dbReference>
<keyword evidence="8" id="KW-1185">Reference proteome</keyword>
<dbReference type="AlphaFoldDB" id="A0A814PEW7"/>
<evidence type="ECO:0000256" key="2">
    <source>
        <dbReference type="ARBA" id="ARBA00022692"/>
    </source>
</evidence>
<evidence type="ECO:0000256" key="3">
    <source>
        <dbReference type="ARBA" id="ARBA00022989"/>
    </source>
</evidence>
<evidence type="ECO:0000313" key="6">
    <source>
        <dbReference type="EMBL" id="CAF1102747.1"/>
    </source>
</evidence>
<keyword evidence="3 5" id="KW-1133">Transmembrane helix</keyword>
<comment type="subcellular location">
    <subcellularLocation>
        <location evidence="1">Membrane</location>
        <topology evidence="1">Multi-pass membrane protein</topology>
    </subcellularLocation>
</comment>
<dbReference type="OrthoDB" id="200954at2759"/>
<dbReference type="EMBL" id="CAJOBC010005554">
    <property type="protein sequence ID" value="CAF3867526.1"/>
    <property type="molecule type" value="Genomic_DNA"/>
</dbReference>
<gene>
    <name evidence="6" type="ORF">GPM918_LOCUS18830</name>
    <name evidence="7" type="ORF">SRO942_LOCUS18827</name>
</gene>
<feature type="transmembrane region" description="Helical" evidence="5">
    <location>
        <begin position="177"/>
        <end position="197"/>
    </location>
</feature>
<protein>
    <submittedName>
        <fullName evidence="6">Uncharacterized protein</fullName>
    </submittedName>
</protein>
<keyword evidence="2 5" id="KW-0812">Transmembrane</keyword>
<sequence>MLNMYSSVGSLLGDVFLHLLPETWAHVGTDQSSTIIVGMSVVSGFLFFLLIEKIFPDDDDDDIKKSDHYLHQTEQILVKQMDNMTKQRHVTRQNGLIPENDQHKEITVKKKIKTMGWLNLLANVMDNFTHGLAIGGSFAVSHKVGYTSFASIVLHEIPHELGDFAILLKAGFTRQGAAKVQFITATAGVFGAVFALYSSSVVDTGTRTAYVLPFTSGGFLFVALVKTVPDLLQMTTLGESLLQIFGILSGLLAIAGVIYFFE</sequence>
<dbReference type="EMBL" id="CAJNOQ010005554">
    <property type="protein sequence ID" value="CAF1102747.1"/>
    <property type="molecule type" value="Genomic_DNA"/>
</dbReference>
<organism evidence="6 8">
    <name type="scientific">Didymodactylos carnosus</name>
    <dbReference type="NCBI Taxonomy" id="1234261"/>
    <lineage>
        <taxon>Eukaryota</taxon>
        <taxon>Metazoa</taxon>
        <taxon>Spiralia</taxon>
        <taxon>Gnathifera</taxon>
        <taxon>Rotifera</taxon>
        <taxon>Eurotatoria</taxon>
        <taxon>Bdelloidea</taxon>
        <taxon>Philodinida</taxon>
        <taxon>Philodinidae</taxon>
        <taxon>Didymodactylos</taxon>
    </lineage>
</organism>
<name>A0A814PEW7_9BILA</name>
<proteinExistence type="predicted"/>
<dbReference type="GO" id="GO:0016020">
    <property type="term" value="C:membrane"/>
    <property type="evidence" value="ECO:0007669"/>
    <property type="project" value="UniProtKB-SubCell"/>
</dbReference>
<dbReference type="PANTHER" id="PTHR16950">
    <property type="entry name" value="ZINC TRANSPORTER SLC39A7 HISTIDINE-RICH MEMBRANE PROTEIN KE4"/>
    <property type="match status" value="1"/>
</dbReference>
<feature type="transmembrane region" description="Helical" evidence="5">
    <location>
        <begin position="209"/>
        <end position="228"/>
    </location>
</feature>
<evidence type="ECO:0000256" key="5">
    <source>
        <dbReference type="SAM" id="Phobius"/>
    </source>
</evidence>